<comment type="similarity">
    <text evidence="2">Belongs to the plant LTP family.</text>
</comment>
<evidence type="ECO:0000256" key="6">
    <source>
        <dbReference type="SAM" id="MobiDB-lite"/>
    </source>
</evidence>
<dbReference type="Pfam" id="PF14368">
    <property type="entry name" value="LTP_2"/>
    <property type="match status" value="1"/>
</dbReference>
<name>A0A922FQQ3_CARIL</name>
<dbReference type="CDD" id="cd00010">
    <property type="entry name" value="AAI_LTSS"/>
    <property type="match status" value="1"/>
</dbReference>
<keyword evidence="4" id="KW-0336">GPI-anchor</keyword>
<evidence type="ECO:0000256" key="1">
    <source>
        <dbReference type="ARBA" id="ARBA00004609"/>
    </source>
</evidence>
<keyword evidence="7" id="KW-0472">Membrane</keyword>
<keyword evidence="7" id="KW-0812">Transmembrane</keyword>
<dbReference type="SMART" id="SM00499">
    <property type="entry name" value="AAI"/>
    <property type="match status" value="1"/>
</dbReference>
<accession>A0A922FQQ3</accession>
<dbReference type="GO" id="GO:0098552">
    <property type="term" value="C:side of membrane"/>
    <property type="evidence" value="ECO:0007669"/>
    <property type="project" value="UniProtKB-KW"/>
</dbReference>
<proteinExistence type="inferred from homology"/>
<keyword evidence="4" id="KW-0325">Glycoprotein</keyword>
<feature type="compositionally biased region" description="Low complexity" evidence="6">
    <location>
        <begin position="127"/>
        <end position="142"/>
    </location>
</feature>
<sequence>MELLLSCSRIVLIMAMVVVLIIPVYGQISTPCNASIISSFTPCMNLLTNSTANGTSPSADCCNSLKSLTSGGLDCLCLIVTGSVPFQIPINRSLAISLPRACNMPGVPVQCKASAAPIPAPGPFSPGPTLSPGLSPTPSPKGTRIRHNTSHSTSSNSGFQSSNCNYGKPPSSYPVSCHSLLQSLTILPSTCIRSIYLSNCFSRLSFQSVCMLSIWHC</sequence>
<dbReference type="AlphaFoldDB" id="A0A922FQQ3"/>
<evidence type="ECO:0000259" key="8">
    <source>
        <dbReference type="SMART" id="SM00499"/>
    </source>
</evidence>
<evidence type="ECO:0000313" key="10">
    <source>
        <dbReference type="Proteomes" id="UP000811246"/>
    </source>
</evidence>
<keyword evidence="3" id="KW-1003">Cell membrane</keyword>
<dbReference type="EMBL" id="CM031826">
    <property type="protein sequence ID" value="KAG6727249.1"/>
    <property type="molecule type" value="Genomic_DNA"/>
</dbReference>
<evidence type="ECO:0000256" key="7">
    <source>
        <dbReference type="SAM" id="Phobius"/>
    </source>
</evidence>
<feature type="region of interest" description="Disordered" evidence="6">
    <location>
        <begin position="126"/>
        <end position="161"/>
    </location>
</feature>
<gene>
    <name evidence="9" type="ORF">I3842_02G120700</name>
</gene>
<protein>
    <recommendedName>
        <fullName evidence="8">Bifunctional inhibitor/plant lipid transfer protein/seed storage helical domain-containing protein</fullName>
    </recommendedName>
</protein>
<organism evidence="9 10">
    <name type="scientific">Carya illinoinensis</name>
    <name type="common">Pecan</name>
    <dbReference type="NCBI Taxonomy" id="32201"/>
    <lineage>
        <taxon>Eukaryota</taxon>
        <taxon>Viridiplantae</taxon>
        <taxon>Streptophyta</taxon>
        <taxon>Embryophyta</taxon>
        <taxon>Tracheophyta</taxon>
        <taxon>Spermatophyta</taxon>
        <taxon>Magnoliopsida</taxon>
        <taxon>eudicotyledons</taxon>
        <taxon>Gunneridae</taxon>
        <taxon>Pentapetalae</taxon>
        <taxon>rosids</taxon>
        <taxon>fabids</taxon>
        <taxon>Fagales</taxon>
        <taxon>Juglandaceae</taxon>
        <taxon>Carya</taxon>
    </lineage>
</organism>
<evidence type="ECO:0000256" key="2">
    <source>
        <dbReference type="ARBA" id="ARBA00009748"/>
    </source>
</evidence>
<dbReference type="InterPro" id="IPR043325">
    <property type="entry name" value="LTSS"/>
</dbReference>
<comment type="caution">
    <text evidence="9">The sequence shown here is derived from an EMBL/GenBank/DDBJ whole genome shotgun (WGS) entry which is preliminary data.</text>
</comment>
<reference evidence="9" key="1">
    <citation type="submission" date="2021-01" db="EMBL/GenBank/DDBJ databases">
        <authorList>
            <person name="Lovell J.T."/>
            <person name="Bentley N."/>
            <person name="Bhattarai G."/>
            <person name="Jenkins J.W."/>
            <person name="Sreedasyam A."/>
            <person name="Alarcon Y."/>
            <person name="Bock C."/>
            <person name="Boston L."/>
            <person name="Carlson J."/>
            <person name="Cervantes K."/>
            <person name="Clermont K."/>
            <person name="Krom N."/>
            <person name="Kubenka K."/>
            <person name="Mamidi S."/>
            <person name="Mattison C."/>
            <person name="Monteros M."/>
            <person name="Pisani C."/>
            <person name="Plott C."/>
            <person name="Rajasekar S."/>
            <person name="Rhein H.S."/>
            <person name="Rohla C."/>
            <person name="Song M."/>
            <person name="Hilaire R.S."/>
            <person name="Shu S."/>
            <person name="Wells L."/>
            <person name="Wang X."/>
            <person name="Webber J."/>
            <person name="Heerema R.J."/>
            <person name="Klein P."/>
            <person name="Conner P."/>
            <person name="Grauke L."/>
            <person name="Grimwood J."/>
            <person name="Schmutz J."/>
            <person name="Randall J.J."/>
        </authorList>
    </citation>
    <scope>NUCLEOTIDE SEQUENCE</scope>
    <source>
        <tissue evidence="9">Leaf</tissue>
    </source>
</reference>
<feature type="domain" description="Bifunctional inhibitor/plant lipid transfer protein/seed storage helical" evidence="8">
    <location>
        <begin position="32"/>
        <end position="111"/>
    </location>
</feature>
<evidence type="ECO:0000256" key="5">
    <source>
        <dbReference type="ARBA" id="ARBA00023288"/>
    </source>
</evidence>
<dbReference type="InterPro" id="IPR016140">
    <property type="entry name" value="Bifunc_inhib/LTP/seed_store"/>
</dbReference>
<dbReference type="Proteomes" id="UP000811246">
    <property type="component" value="Chromosome 2"/>
</dbReference>
<feature type="transmembrane region" description="Helical" evidence="7">
    <location>
        <begin position="7"/>
        <end position="26"/>
    </location>
</feature>
<evidence type="ECO:0000256" key="3">
    <source>
        <dbReference type="ARBA" id="ARBA00022475"/>
    </source>
</evidence>
<keyword evidence="7" id="KW-1133">Transmembrane helix</keyword>
<keyword evidence="5" id="KW-0449">Lipoprotein</keyword>
<evidence type="ECO:0000256" key="4">
    <source>
        <dbReference type="ARBA" id="ARBA00022622"/>
    </source>
</evidence>
<evidence type="ECO:0000313" key="9">
    <source>
        <dbReference type="EMBL" id="KAG6727249.1"/>
    </source>
</evidence>
<dbReference type="GO" id="GO:0005886">
    <property type="term" value="C:plasma membrane"/>
    <property type="evidence" value="ECO:0007669"/>
    <property type="project" value="UniProtKB-SubCell"/>
</dbReference>
<dbReference type="PANTHER" id="PTHR33044">
    <property type="entry name" value="BIFUNCTIONAL INHIBITOR/LIPID-TRANSFER PROTEIN/SEED STORAGE 2S ALBUMIN SUPERFAMILY PROTEIN-RELATED"/>
    <property type="match status" value="1"/>
</dbReference>
<comment type="subcellular location">
    <subcellularLocation>
        <location evidence="1">Cell membrane</location>
        <topology evidence="1">Lipid-anchor</topology>
        <topology evidence="1">GPI-anchor</topology>
    </subcellularLocation>
</comment>